<dbReference type="InterPro" id="IPR004843">
    <property type="entry name" value="Calcineurin-like_PHP"/>
</dbReference>
<dbReference type="CDD" id="cd07379">
    <property type="entry name" value="MPP_239FB"/>
    <property type="match status" value="1"/>
</dbReference>
<dbReference type="OrthoDB" id="630188at2759"/>
<dbReference type="GO" id="GO:0016787">
    <property type="term" value="F:hydrolase activity"/>
    <property type="evidence" value="ECO:0007669"/>
    <property type="project" value="InterPro"/>
</dbReference>
<dbReference type="PANTHER" id="PTHR12905">
    <property type="entry name" value="METALLOPHOSPHOESTERASE"/>
    <property type="match status" value="1"/>
</dbReference>
<dbReference type="SUPFAM" id="SSF56300">
    <property type="entry name" value="Metallo-dependent phosphatases"/>
    <property type="match status" value="1"/>
</dbReference>
<evidence type="ECO:0000259" key="2">
    <source>
        <dbReference type="Pfam" id="PF00149"/>
    </source>
</evidence>
<dbReference type="Gene3D" id="3.60.21.10">
    <property type="match status" value="1"/>
</dbReference>
<dbReference type="InterPro" id="IPR051693">
    <property type="entry name" value="UPF0046_metallophosphoest"/>
</dbReference>
<dbReference type="Pfam" id="PF00149">
    <property type="entry name" value="Metallophos"/>
    <property type="match status" value="1"/>
</dbReference>
<reference evidence="3" key="1">
    <citation type="submission" date="2022-03" db="EMBL/GenBank/DDBJ databases">
        <authorList>
            <person name="Sayadi A."/>
        </authorList>
    </citation>
    <scope>NUCLEOTIDE SEQUENCE</scope>
</reference>
<comment type="caution">
    <text evidence="3">The sequence shown here is derived from an EMBL/GenBank/DDBJ whole genome shotgun (WGS) entry which is preliminary data.</text>
</comment>
<dbReference type="Proteomes" id="UP001152888">
    <property type="component" value="Unassembled WGS sequence"/>
</dbReference>
<comment type="similarity">
    <text evidence="1">Belongs to the UPF0046 family.</text>
</comment>
<dbReference type="AlphaFoldDB" id="A0A9P0Q6B9"/>
<sequence>MSDTHMQNITYNVPDGDIFIHAGDFSNLGQRQSVIKFNNWLGSLPHKFKVVIAGNHELTFDARCLNYFQQIMFIRGKSSAIEDVMHVRDYLTNCIYLQDSGIQLYGVKIYGSPWIPVHYGVGGAFSRYRGRDLLSQWNKIPRDTEILVTHTPPVGHGDLVQSGIRVGCVELLNTVLYRVRPKYHIFGHIHEGYGVTSNGEISFVNASSCNVKKNAVNLPIVFDMPLKYGYRK</sequence>
<name>A0A9P0Q6B9_ACAOB</name>
<proteinExistence type="inferred from homology"/>
<protein>
    <recommendedName>
        <fullName evidence="2">Calcineurin-like phosphoesterase domain-containing protein</fullName>
    </recommendedName>
</protein>
<dbReference type="InterPro" id="IPR029052">
    <property type="entry name" value="Metallo-depent_PP-like"/>
</dbReference>
<organism evidence="3 4">
    <name type="scientific">Acanthoscelides obtectus</name>
    <name type="common">Bean weevil</name>
    <name type="synonym">Bruchus obtectus</name>
    <dbReference type="NCBI Taxonomy" id="200917"/>
    <lineage>
        <taxon>Eukaryota</taxon>
        <taxon>Metazoa</taxon>
        <taxon>Ecdysozoa</taxon>
        <taxon>Arthropoda</taxon>
        <taxon>Hexapoda</taxon>
        <taxon>Insecta</taxon>
        <taxon>Pterygota</taxon>
        <taxon>Neoptera</taxon>
        <taxon>Endopterygota</taxon>
        <taxon>Coleoptera</taxon>
        <taxon>Polyphaga</taxon>
        <taxon>Cucujiformia</taxon>
        <taxon>Chrysomeloidea</taxon>
        <taxon>Chrysomelidae</taxon>
        <taxon>Bruchinae</taxon>
        <taxon>Bruchini</taxon>
        <taxon>Acanthoscelides</taxon>
    </lineage>
</organism>
<evidence type="ECO:0000313" key="3">
    <source>
        <dbReference type="EMBL" id="CAH2011796.1"/>
    </source>
</evidence>
<dbReference type="PANTHER" id="PTHR12905:SF0">
    <property type="entry name" value="CALCINEURIN-LIKE PHOSPHOESTERASE DOMAIN-CONTAINING PROTEIN"/>
    <property type="match status" value="1"/>
</dbReference>
<evidence type="ECO:0000313" key="4">
    <source>
        <dbReference type="Proteomes" id="UP001152888"/>
    </source>
</evidence>
<accession>A0A9P0Q6B9</accession>
<keyword evidence="4" id="KW-1185">Reference proteome</keyword>
<dbReference type="EMBL" id="CAKOFQ010008119">
    <property type="protein sequence ID" value="CAH2011796.1"/>
    <property type="molecule type" value="Genomic_DNA"/>
</dbReference>
<gene>
    <name evidence="3" type="ORF">ACAOBT_LOCUS32416</name>
</gene>
<evidence type="ECO:0000256" key="1">
    <source>
        <dbReference type="ARBA" id="ARBA00007993"/>
    </source>
</evidence>
<feature type="domain" description="Calcineurin-like phosphoesterase" evidence="2">
    <location>
        <begin position="14"/>
        <end position="191"/>
    </location>
</feature>